<dbReference type="PROSITE" id="PS50014">
    <property type="entry name" value="BROMODOMAIN_2"/>
    <property type="match status" value="1"/>
</dbReference>
<dbReference type="EMBL" id="NPIC01000008">
    <property type="protein sequence ID" value="RDL33727.1"/>
    <property type="molecule type" value="Genomic_DNA"/>
</dbReference>
<dbReference type="STRING" id="2656787.A0A370TFQ7"/>
<dbReference type="CDD" id="cd18186">
    <property type="entry name" value="BTB_POZ_ZBTB_KLHL-like"/>
    <property type="match status" value="1"/>
</dbReference>
<dbReference type="Gene3D" id="3.30.710.10">
    <property type="entry name" value="Potassium Channel Kv1.1, Chain A"/>
    <property type="match status" value="1"/>
</dbReference>
<dbReference type="Gene3D" id="1.20.920.10">
    <property type="entry name" value="Bromodomain-like"/>
    <property type="match status" value="1"/>
</dbReference>
<dbReference type="SMART" id="SM00297">
    <property type="entry name" value="BROMO"/>
    <property type="match status" value="1"/>
</dbReference>
<organism evidence="6 7">
    <name type="scientific">Venustampulla echinocandica</name>
    <dbReference type="NCBI Taxonomy" id="2656787"/>
    <lineage>
        <taxon>Eukaryota</taxon>
        <taxon>Fungi</taxon>
        <taxon>Dikarya</taxon>
        <taxon>Ascomycota</taxon>
        <taxon>Pezizomycotina</taxon>
        <taxon>Leotiomycetes</taxon>
        <taxon>Helotiales</taxon>
        <taxon>Pleuroascaceae</taxon>
        <taxon>Venustampulla</taxon>
    </lineage>
</organism>
<evidence type="ECO:0000256" key="2">
    <source>
        <dbReference type="PROSITE-ProRule" id="PRU00035"/>
    </source>
</evidence>
<proteinExistence type="predicted"/>
<keyword evidence="7" id="KW-1185">Reference proteome</keyword>
<sequence length="480" mass="54783">MQPSELSTGSLLSATSNSRNPPSENMMADNGVDLTTEESQVSTTISWHEPHPIFVIILIGKDETPYGIQKDLLCAQSPYYREIFAEQGEINKVEHIVKLPDTDVEIFGCFQNFIYTGYVYDRRGGREIPDYPLLMGVWKLAMQLKMAPLRTAVLDVMAERRRLTSAIPGTTLLKQAWEETEEGSGLRKMLIGWAAEHMRSSPDVRNAFAKSLPQEILSELVIVMSDLPASPTYTPQSKKHPLPHQPNELDALDRLHQPSPKRARKSEIGTTIGRTDDDFELKSNMRKGPRKSESANISGSRKPKGRIPPQNQNPASSSNTAQPAQIDADHDLLYCRDLIGRMLSGPGFWTRLVGPFKEPVDPITHHAPNYFDVVKRPIDLKTIKAKMDRGEYKSSAEFEADIRLIFQNCYEYWTPEDQVFRDCETLERYFNEKWAQRHKWMPPNVKMEDASFAEIMSRKQELQRFTTFRALEAPTFCFAW</sequence>
<feature type="compositionally biased region" description="Polar residues" evidence="3">
    <location>
        <begin position="309"/>
        <end position="323"/>
    </location>
</feature>
<dbReference type="SUPFAM" id="SSF47370">
    <property type="entry name" value="Bromodomain"/>
    <property type="match status" value="1"/>
</dbReference>
<evidence type="ECO:0000259" key="4">
    <source>
        <dbReference type="PROSITE" id="PS50014"/>
    </source>
</evidence>
<reference evidence="6 7" key="1">
    <citation type="journal article" date="2018" name="IMA Fungus">
        <title>IMA Genome-F 9: Draft genome sequence of Annulohypoxylon stygium, Aspergillus mulundensis, Berkeleyomyces basicola (syn. Thielaviopsis basicola), Ceratocystis smalleyi, two Cercospora beticola strains, Coleophoma cylindrospora, Fusarium fracticaudum, Phialophora cf. hyalina, and Morchella septimelata.</title>
        <authorList>
            <person name="Wingfield B.D."/>
            <person name="Bills G.F."/>
            <person name="Dong Y."/>
            <person name="Huang W."/>
            <person name="Nel W.J."/>
            <person name="Swalarsk-Parry B.S."/>
            <person name="Vaghefi N."/>
            <person name="Wilken P.M."/>
            <person name="An Z."/>
            <person name="de Beer Z.W."/>
            <person name="De Vos L."/>
            <person name="Chen L."/>
            <person name="Duong T.A."/>
            <person name="Gao Y."/>
            <person name="Hammerbacher A."/>
            <person name="Kikkert J.R."/>
            <person name="Li Y."/>
            <person name="Li H."/>
            <person name="Li K."/>
            <person name="Li Q."/>
            <person name="Liu X."/>
            <person name="Ma X."/>
            <person name="Naidoo K."/>
            <person name="Pethybridge S.J."/>
            <person name="Sun J."/>
            <person name="Steenkamp E.T."/>
            <person name="van der Nest M.A."/>
            <person name="van Wyk S."/>
            <person name="Wingfield M.J."/>
            <person name="Xiong C."/>
            <person name="Yue Q."/>
            <person name="Zhang X."/>
        </authorList>
    </citation>
    <scope>NUCLEOTIDE SEQUENCE [LARGE SCALE GENOMIC DNA]</scope>
    <source>
        <strain evidence="6 7">BP 5553</strain>
    </source>
</reference>
<dbReference type="InterPro" id="IPR011333">
    <property type="entry name" value="SKP1/BTB/POZ_sf"/>
</dbReference>
<keyword evidence="1 2" id="KW-0103">Bromodomain</keyword>
<comment type="caution">
    <text evidence="6">The sequence shown here is derived from an EMBL/GenBank/DDBJ whole genome shotgun (WGS) entry which is preliminary data.</text>
</comment>
<dbReference type="GO" id="GO:0006338">
    <property type="term" value="P:chromatin remodeling"/>
    <property type="evidence" value="ECO:0007669"/>
    <property type="project" value="TreeGrafter"/>
</dbReference>
<dbReference type="RefSeq" id="XP_031867009.1">
    <property type="nucleotide sequence ID" value="XM_032016718.1"/>
</dbReference>
<dbReference type="GO" id="GO:0000785">
    <property type="term" value="C:chromatin"/>
    <property type="evidence" value="ECO:0007669"/>
    <property type="project" value="TreeGrafter"/>
</dbReference>
<dbReference type="SUPFAM" id="SSF54695">
    <property type="entry name" value="POZ domain"/>
    <property type="match status" value="1"/>
</dbReference>
<evidence type="ECO:0000256" key="3">
    <source>
        <dbReference type="SAM" id="MobiDB-lite"/>
    </source>
</evidence>
<dbReference type="PANTHER" id="PTHR22880:SF225">
    <property type="entry name" value="BROMODOMAIN-CONTAINING PROTEIN BET-1-RELATED"/>
    <property type="match status" value="1"/>
</dbReference>
<evidence type="ECO:0000259" key="5">
    <source>
        <dbReference type="PROSITE" id="PS50097"/>
    </source>
</evidence>
<dbReference type="Pfam" id="PF00651">
    <property type="entry name" value="BTB"/>
    <property type="match status" value="1"/>
</dbReference>
<dbReference type="PROSITE" id="PS50097">
    <property type="entry name" value="BTB"/>
    <property type="match status" value="1"/>
</dbReference>
<gene>
    <name evidence="6" type="ORF">BP5553_08095</name>
</gene>
<dbReference type="PANTHER" id="PTHR22880">
    <property type="entry name" value="FALZ-RELATED BROMODOMAIN-CONTAINING PROTEINS"/>
    <property type="match status" value="1"/>
</dbReference>
<feature type="compositionally biased region" description="Polar residues" evidence="3">
    <location>
        <begin position="1"/>
        <end position="23"/>
    </location>
</feature>
<dbReference type="GeneID" id="43600944"/>
<dbReference type="InterPro" id="IPR001487">
    <property type="entry name" value="Bromodomain"/>
</dbReference>
<dbReference type="PRINTS" id="PR00503">
    <property type="entry name" value="BROMODOMAIN"/>
</dbReference>
<feature type="domain" description="BTB" evidence="5">
    <location>
        <begin position="55"/>
        <end position="123"/>
    </location>
</feature>
<dbReference type="GO" id="GO:0005634">
    <property type="term" value="C:nucleus"/>
    <property type="evidence" value="ECO:0007669"/>
    <property type="project" value="TreeGrafter"/>
</dbReference>
<dbReference type="OrthoDB" id="21449at2759"/>
<dbReference type="InterPro" id="IPR000210">
    <property type="entry name" value="BTB/POZ_dom"/>
</dbReference>
<name>A0A370TFQ7_9HELO</name>
<feature type="region of interest" description="Disordered" evidence="3">
    <location>
        <begin position="255"/>
        <end position="323"/>
    </location>
</feature>
<dbReference type="InterPro" id="IPR050935">
    <property type="entry name" value="Bromo_chromatin_reader"/>
</dbReference>
<evidence type="ECO:0000313" key="7">
    <source>
        <dbReference type="Proteomes" id="UP000254866"/>
    </source>
</evidence>
<dbReference type="Pfam" id="PF00439">
    <property type="entry name" value="Bromodomain"/>
    <property type="match status" value="1"/>
</dbReference>
<dbReference type="AlphaFoldDB" id="A0A370TFQ7"/>
<evidence type="ECO:0000256" key="1">
    <source>
        <dbReference type="ARBA" id="ARBA00023117"/>
    </source>
</evidence>
<feature type="domain" description="Bromo" evidence="4">
    <location>
        <begin position="355"/>
        <end position="420"/>
    </location>
</feature>
<accession>A0A370TFQ7</accession>
<evidence type="ECO:0000313" key="6">
    <source>
        <dbReference type="EMBL" id="RDL33727.1"/>
    </source>
</evidence>
<dbReference type="InterPro" id="IPR036427">
    <property type="entry name" value="Bromodomain-like_sf"/>
</dbReference>
<feature type="compositionally biased region" description="Basic and acidic residues" evidence="3">
    <location>
        <begin position="274"/>
        <end position="283"/>
    </location>
</feature>
<protein>
    <submittedName>
        <fullName evidence="6">Bromodomain-containing protein</fullName>
    </submittedName>
</protein>
<dbReference type="Proteomes" id="UP000254866">
    <property type="component" value="Unassembled WGS sequence"/>
</dbReference>
<feature type="region of interest" description="Disordered" evidence="3">
    <location>
        <begin position="1"/>
        <end position="29"/>
    </location>
</feature>
<dbReference type="GO" id="GO:0006355">
    <property type="term" value="P:regulation of DNA-templated transcription"/>
    <property type="evidence" value="ECO:0007669"/>
    <property type="project" value="TreeGrafter"/>
</dbReference>